<dbReference type="AlphaFoldDB" id="A0A6N3BI16"/>
<sequence length="309" mass="36031">MFNDEIITKKSIASSIEMTQKSRELYYTRYLESYRSRVNEFYANEYKESPDSFDFMSSINITFLYTNIGVFNIIYTSNKNTDSFSYISVWLDDSQVNKLKTIPDHLKNSEIIKLTNRKVNSDYLIKIEPDLLDSLTYKPQNIKYTNSKAYEDGLKSADDSYHTYTLAQLFKKSVTQYKELSNFIVLNLDLIFSKVKDNEFKYELEESVKAYQAELYLASATTAEISIETLLRIIIVKKLGKYKLPKESYILKSAQLLLQTSIIDKRLFNRIESINNLRHGIAHSATGEVEKWDCEQIFGLIKILVDTFF</sequence>
<evidence type="ECO:0008006" key="2">
    <source>
        <dbReference type="Google" id="ProtNLM"/>
    </source>
</evidence>
<organism evidence="1">
    <name type="scientific">Clostridium butyricum</name>
    <dbReference type="NCBI Taxonomy" id="1492"/>
    <lineage>
        <taxon>Bacteria</taxon>
        <taxon>Bacillati</taxon>
        <taxon>Bacillota</taxon>
        <taxon>Clostridia</taxon>
        <taxon>Eubacteriales</taxon>
        <taxon>Clostridiaceae</taxon>
        <taxon>Clostridium</taxon>
    </lineage>
</organism>
<name>A0A6N3BI16_CLOBU</name>
<gene>
    <name evidence="1" type="ORF">CBLFYP62_00041</name>
</gene>
<accession>A0A6N3BI16</accession>
<reference evidence="1" key="1">
    <citation type="submission" date="2019-11" db="EMBL/GenBank/DDBJ databases">
        <authorList>
            <person name="Feng L."/>
        </authorList>
    </citation>
    <scope>NUCLEOTIDE SEQUENCE</scope>
    <source>
        <strain evidence="1">CButyricumLFYP62</strain>
    </source>
</reference>
<dbReference type="EMBL" id="CACRTU010000012">
    <property type="protein sequence ID" value="VYU02288.1"/>
    <property type="molecule type" value="Genomic_DNA"/>
</dbReference>
<evidence type="ECO:0000313" key="1">
    <source>
        <dbReference type="EMBL" id="VYU02288.1"/>
    </source>
</evidence>
<protein>
    <recommendedName>
        <fullName evidence="2">DUF4145 domain-containing protein</fullName>
    </recommendedName>
</protein>
<proteinExistence type="predicted"/>
<dbReference type="RefSeq" id="WP_058230269.1">
    <property type="nucleotide sequence ID" value="NZ_CACRTU010000012.1"/>
</dbReference>